<dbReference type="GO" id="GO:0016020">
    <property type="term" value="C:membrane"/>
    <property type="evidence" value="ECO:0007669"/>
    <property type="project" value="InterPro"/>
</dbReference>
<dbReference type="SMART" id="SM00327">
    <property type="entry name" value="VWA"/>
    <property type="match status" value="1"/>
</dbReference>
<keyword evidence="6" id="KW-1185">Reference proteome</keyword>
<evidence type="ECO:0000256" key="2">
    <source>
        <dbReference type="ARBA" id="ARBA00023010"/>
    </source>
</evidence>
<feature type="domain" description="VWFA" evidence="3">
    <location>
        <begin position="1692"/>
        <end position="1897"/>
    </location>
</feature>
<dbReference type="InterPro" id="IPR002035">
    <property type="entry name" value="VWF_A"/>
</dbReference>
<evidence type="ECO:0000313" key="5">
    <source>
        <dbReference type="EMBL" id="CAE7277730.1"/>
    </source>
</evidence>
<dbReference type="GO" id="GO:0006886">
    <property type="term" value="P:intracellular protein transport"/>
    <property type="evidence" value="ECO:0007669"/>
    <property type="project" value="InterPro"/>
</dbReference>
<feature type="domain" description="SecA family profile" evidence="4">
    <location>
        <begin position="993"/>
        <end position="1644"/>
    </location>
</feature>
<evidence type="ECO:0000259" key="3">
    <source>
        <dbReference type="PROSITE" id="PS50234"/>
    </source>
</evidence>
<dbReference type="PROSITE" id="PS51196">
    <property type="entry name" value="SECA_MOTOR_DEAD"/>
    <property type="match status" value="1"/>
</dbReference>
<dbReference type="GO" id="GO:0017038">
    <property type="term" value="P:protein import"/>
    <property type="evidence" value="ECO:0007669"/>
    <property type="project" value="InterPro"/>
</dbReference>
<dbReference type="InterPro" id="IPR014018">
    <property type="entry name" value="SecA_motor_DEAD"/>
</dbReference>
<accession>A0A812MTJ3</accession>
<dbReference type="Gene3D" id="3.40.50.300">
    <property type="entry name" value="P-loop containing nucleotide triphosphate hydrolases"/>
    <property type="match status" value="2"/>
</dbReference>
<dbReference type="PANTHER" id="PTHR30612:SF0">
    <property type="entry name" value="CHLOROPLAST PROTEIN-TRANSPORTING ATPASE"/>
    <property type="match status" value="1"/>
</dbReference>
<dbReference type="CDD" id="cd00198">
    <property type="entry name" value="vWFA"/>
    <property type="match status" value="1"/>
</dbReference>
<dbReference type="Pfam" id="PF07517">
    <property type="entry name" value="SecA_DEAD"/>
    <property type="match status" value="1"/>
</dbReference>
<dbReference type="PANTHER" id="PTHR30612">
    <property type="entry name" value="SECA INNER MEMBRANE COMPONENT OF SEC PROTEIN SECRETION SYSTEM"/>
    <property type="match status" value="1"/>
</dbReference>
<organism evidence="5 6">
    <name type="scientific">Symbiodinium necroappetens</name>
    <dbReference type="NCBI Taxonomy" id="1628268"/>
    <lineage>
        <taxon>Eukaryota</taxon>
        <taxon>Sar</taxon>
        <taxon>Alveolata</taxon>
        <taxon>Dinophyceae</taxon>
        <taxon>Suessiales</taxon>
        <taxon>Symbiodiniaceae</taxon>
        <taxon>Symbiodinium</taxon>
    </lineage>
</organism>
<dbReference type="OrthoDB" id="425279at2759"/>
<keyword evidence="1" id="KW-0813">Transport</keyword>
<dbReference type="InterPro" id="IPR000185">
    <property type="entry name" value="SecA"/>
</dbReference>
<dbReference type="GO" id="GO:0006605">
    <property type="term" value="P:protein targeting"/>
    <property type="evidence" value="ECO:0007669"/>
    <property type="project" value="InterPro"/>
</dbReference>
<name>A0A812MTJ3_9DINO</name>
<dbReference type="Proteomes" id="UP000601435">
    <property type="component" value="Unassembled WGS sequence"/>
</dbReference>
<dbReference type="GO" id="GO:0005524">
    <property type="term" value="F:ATP binding"/>
    <property type="evidence" value="ECO:0007669"/>
    <property type="project" value="InterPro"/>
</dbReference>
<keyword evidence="1" id="KW-0653">Protein transport</keyword>
<protein>
    <submittedName>
        <fullName evidence="5">SecA protein</fullName>
    </submittedName>
</protein>
<comment type="caution">
    <text evidence="5">The sequence shown here is derived from an EMBL/GenBank/DDBJ whole genome shotgun (WGS) entry which is preliminary data.</text>
</comment>
<reference evidence="5" key="1">
    <citation type="submission" date="2021-02" db="EMBL/GenBank/DDBJ databases">
        <authorList>
            <person name="Dougan E. K."/>
            <person name="Rhodes N."/>
            <person name="Thang M."/>
            <person name="Chan C."/>
        </authorList>
    </citation>
    <scope>NUCLEOTIDE SEQUENCE</scope>
</reference>
<dbReference type="PROSITE" id="PS50234">
    <property type="entry name" value="VWFA"/>
    <property type="match status" value="1"/>
</dbReference>
<evidence type="ECO:0000256" key="1">
    <source>
        <dbReference type="ARBA" id="ARBA00022927"/>
    </source>
</evidence>
<gene>
    <name evidence="5" type="primary">secA</name>
    <name evidence="5" type="ORF">SNEC2469_LOCUS6754</name>
</gene>
<dbReference type="SUPFAM" id="SSF53300">
    <property type="entry name" value="vWA-like"/>
    <property type="match status" value="1"/>
</dbReference>
<dbReference type="SUPFAM" id="SSF52540">
    <property type="entry name" value="P-loop containing nucleoside triphosphate hydrolases"/>
    <property type="match status" value="2"/>
</dbReference>
<evidence type="ECO:0000313" key="6">
    <source>
        <dbReference type="Proteomes" id="UP000601435"/>
    </source>
</evidence>
<proteinExistence type="predicted"/>
<dbReference type="EMBL" id="CAJNJA010011712">
    <property type="protein sequence ID" value="CAE7277730.1"/>
    <property type="molecule type" value="Genomic_DNA"/>
</dbReference>
<dbReference type="InterPro" id="IPR027417">
    <property type="entry name" value="P-loop_NTPase"/>
</dbReference>
<sequence>MVWFPLDKEACELVLGPEAAQHVHAVLRGSNTRRSGKHSLLDELACFVGNSAEIQRKQRITSSDLRKAFNKINKTKKNQLKGVFKDFIVLSCRREVDLVKLKKSARPFVGAYSNRIKTWIDDLVQSKGRGIASVLAVHAEQDIEIDATEAPSGAKDIEIDATEAPGGVKALGVFFDWGSGASMEQTQIPKRSTFTVSAAGDEVLYFLALGLCRTKVTSICKELGIPLRGPNPGAEELGQACEALGLKSDLPMWDCIKQCREKIGQGTVLPMLLQEKLKLVHGALPSSKPETEWHCTAESLKEAAEMCGISIGWFTRDNWHTVMDLCLEFLGKADKEKQTELAPELAASSSDESIRCRSFATSCRFGARNTCGILGKPFKASRGTTPRCTTQAEELKRLVGSALSSLERSSAFRLPLMKKVEVLEQWSGLQVAGGKTLPERLAQVRKKVGRKEDTPTLHQQADRCLAQSAAAGIEVEEQKFRAECNEFEGKFQADSQLTDWLLKLEVLHEKYKHAGWQESFKRVRSRFMEVFKNIIEELIYATKESSCEDFFEKLAAALSMSGAASGASETKGSGWPRKELRQQRQRLCQALNDAHRVLGSQDAAAASGNATHLYRAIKAAADRQPALQGLLKGLRFDYEEELKKHDKDQAWLEEQVEKVAMAGESITQALREDRTGDVEVHWDGFWKLTEDSPEPAFDQMEAVLDALLEYMRSKRCRLDEHVDKVELKEAADCLQQLEQVSGLLDGGWRRKLECLGPRLTRPLEKAAQIPPELAKLEHLRDELVPKARNILRSRVEEWMRSGSDQYSDLAHLFDQFDHLASLGTKRTSNKLSPTWCKKVVERQRQLEVEAGLSWEDGEVPFKVLRELVSMEESLGNHIPELGSKRAEWKNSVKKVITRYGELADDSLGKWRKDKTGETVIVDLAKALTKLTQINLNLPRSAFDIAMQDAKMKVKTILEACSACPRFYVLICKLGEALQSEGLATEDRTTGAWIFKNYPQFREWRTRDFNQRAMTKPKADILKEWSLPEADKKALDTGYDMYQTVHDEILDRWEGGASLEELAEETIALARSMPSSSAKWTASSTQQLCELLGHVSAMYSMTTCGDAYKHFKENPEAASDGQVEGRQLLKRLHPSQVFACLRLLGCSSAGELRSHLMQVSTGEGKSIILGCLACVLGLLGKKVSVVCYSPYLSQRDQQEFLPLFECFQLQDAVSYDTIIGYVEKKVPDMRGHTESLLSREECSDRALPERSSEDSEEVLLVDEVDVFFGEGFLGDTFNQVAQVEAYDLLKRVWDLKDRDPSRLLEELKKSAEYASLKQRLGSQWDFVLKGEVERMCAQLQEFQTSGQPQPCHFDEDEQRIGYLQDDTVNYDVSFGYMTIFEYLRLNQQGRLSDESLKKVLKLQVLCARYSYANFDLPNTILGVSGTVGDLTADWCNILQETFGVDPHEHSLMPSVFGESNLLFLDGTDRPILICDGNDLHLEIAKAIIKQLDEGRAVLVFFEDQNALDTFFNSEQCRQLRSKLECLSELTCADDRTRIVFHAATKGHVTLCSSAFGRGTDFISSDSQLIENGGVHVIQTFFSVDKAEETQVKGRTARQGQPGSYSMILSKQGLEKQGMESIPQGSPSEIYEAFEKFREQQGREWKVQMDLKLQSAKRWHQKTHDYAVATGKSGSAKAFRALYTASVGSGQRRRIVFVCDATGSMCRFWAGARQAIGTALSRLEQIGGDYDFMWIAYRDYCDEDLMEKSCWTRDADELKRFMDGIICYGGGRLTLGEALEVGLEQARIEHEKDPISGVIVVGDEPARDEVTEEEDFVQEMQTDFRSESQKLRDQGIPVYSFRVGDCRATKRTFETIAEMTGGEFHDLNTQSDSLVQAICTFSLTAAGDAELLAEYKKRYES</sequence>
<evidence type="ECO:0000259" key="4">
    <source>
        <dbReference type="PROSITE" id="PS51196"/>
    </source>
</evidence>
<dbReference type="InterPro" id="IPR011115">
    <property type="entry name" value="SecA_DEAD"/>
</dbReference>
<dbReference type="Gene3D" id="3.40.50.410">
    <property type="entry name" value="von Willebrand factor, type A domain"/>
    <property type="match status" value="1"/>
</dbReference>
<dbReference type="InterPro" id="IPR036465">
    <property type="entry name" value="vWFA_dom_sf"/>
</dbReference>
<keyword evidence="2" id="KW-0811">Translocation</keyword>